<dbReference type="EMBL" id="VGIY01000051">
    <property type="protein sequence ID" value="MBM3316877.1"/>
    <property type="molecule type" value="Genomic_DNA"/>
</dbReference>
<keyword evidence="5" id="KW-0597">Phosphoprotein</keyword>
<dbReference type="InterPro" id="IPR036890">
    <property type="entry name" value="HATPase_C_sf"/>
</dbReference>
<dbReference type="PROSITE" id="PS50109">
    <property type="entry name" value="HIS_KIN"/>
    <property type="match status" value="1"/>
</dbReference>
<comment type="caution">
    <text evidence="8">The sequence shown here is derived from an EMBL/GenBank/DDBJ whole genome shotgun (WGS) entry which is preliminary data.</text>
</comment>
<dbReference type="EC" id="2.7.13.3" evidence="2"/>
<evidence type="ECO:0000256" key="3">
    <source>
        <dbReference type="ARBA" id="ARBA00022679"/>
    </source>
</evidence>
<sequence>MNFCTNACHAMRETGGRITVGLDEVELRFGEAVLGPDLPPGRYACLSVSDTGCGMNEAEMERIFEPYYSTREPGEGTGLGLAMVAGIRRNHRGACRVEGAPGRGATFRGYLPLLAGKETVGAGGPDMPRILIVDDDEQVRTMLRATLKLAGYEVEEAADGRGAIALYRRSPVDVVLADIIMPEMEGIETILRLRREHPDVKIIAMSGGGHIGPQSYLASARQCGAQVAFTKPIDRQELLAALRRMAA</sequence>
<evidence type="ECO:0000313" key="8">
    <source>
        <dbReference type="EMBL" id="MBM3316877.1"/>
    </source>
</evidence>
<keyword evidence="3" id="KW-0808">Transferase</keyword>
<reference evidence="8" key="1">
    <citation type="submission" date="2019-03" db="EMBL/GenBank/DDBJ databases">
        <title>Lake Tanganyika Metagenome-Assembled Genomes (MAGs).</title>
        <authorList>
            <person name="Tran P."/>
        </authorList>
    </citation>
    <scope>NUCLEOTIDE SEQUENCE</scope>
    <source>
        <strain evidence="8">M_DeepCast_400m_m2_100</strain>
    </source>
</reference>
<dbReference type="InterPro" id="IPR004358">
    <property type="entry name" value="Sig_transdc_His_kin-like_C"/>
</dbReference>
<evidence type="ECO:0000259" key="7">
    <source>
        <dbReference type="PROSITE" id="PS50110"/>
    </source>
</evidence>
<dbReference type="AlphaFoldDB" id="A0A938BQ82"/>
<dbReference type="InterPro" id="IPR003594">
    <property type="entry name" value="HATPase_dom"/>
</dbReference>
<dbReference type="PANTHER" id="PTHR43047:SF72">
    <property type="entry name" value="OSMOSENSING HISTIDINE PROTEIN KINASE SLN1"/>
    <property type="match status" value="1"/>
</dbReference>
<dbReference type="InterPro" id="IPR001789">
    <property type="entry name" value="Sig_transdc_resp-reg_receiver"/>
</dbReference>
<gene>
    <name evidence="8" type="ORF">FJY75_03400</name>
</gene>
<feature type="domain" description="Histidine kinase" evidence="6">
    <location>
        <begin position="1"/>
        <end position="115"/>
    </location>
</feature>
<evidence type="ECO:0000256" key="1">
    <source>
        <dbReference type="ARBA" id="ARBA00000085"/>
    </source>
</evidence>
<name>A0A938BQ82_UNCEI</name>
<dbReference type="SMART" id="SM00448">
    <property type="entry name" value="REC"/>
    <property type="match status" value="1"/>
</dbReference>
<dbReference type="GO" id="GO:0005886">
    <property type="term" value="C:plasma membrane"/>
    <property type="evidence" value="ECO:0007669"/>
    <property type="project" value="TreeGrafter"/>
</dbReference>
<dbReference type="PROSITE" id="PS50110">
    <property type="entry name" value="RESPONSE_REGULATORY"/>
    <property type="match status" value="1"/>
</dbReference>
<dbReference type="PRINTS" id="PR00344">
    <property type="entry name" value="BCTRLSENSOR"/>
</dbReference>
<dbReference type="Pfam" id="PF02518">
    <property type="entry name" value="HATPase_c"/>
    <property type="match status" value="1"/>
</dbReference>
<dbReference type="GO" id="GO:0000155">
    <property type="term" value="F:phosphorelay sensor kinase activity"/>
    <property type="evidence" value="ECO:0007669"/>
    <property type="project" value="TreeGrafter"/>
</dbReference>
<protein>
    <recommendedName>
        <fullName evidence="2">histidine kinase</fullName>
        <ecNumber evidence="2">2.7.13.3</ecNumber>
    </recommendedName>
</protein>
<evidence type="ECO:0000256" key="4">
    <source>
        <dbReference type="ARBA" id="ARBA00022777"/>
    </source>
</evidence>
<dbReference type="InterPro" id="IPR011006">
    <property type="entry name" value="CheY-like_superfamily"/>
</dbReference>
<comment type="catalytic activity">
    <reaction evidence="1">
        <text>ATP + protein L-histidine = ADP + protein N-phospho-L-histidine.</text>
        <dbReference type="EC" id="2.7.13.3"/>
    </reaction>
</comment>
<dbReference type="SUPFAM" id="SSF52172">
    <property type="entry name" value="CheY-like"/>
    <property type="match status" value="1"/>
</dbReference>
<feature type="domain" description="Response regulatory" evidence="7">
    <location>
        <begin position="129"/>
        <end position="246"/>
    </location>
</feature>
<evidence type="ECO:0000256" key="5">
    <source>
        <dbReference type="PROSITE-ProRule" id="PRU00169"/>
    </source>
</evidence>
<feature type="modified residue" description="4-aspartylphosphate" evidence="5">
    <location>
        <position position="178"/>
    </location>
</feature>
<keyword evidence="4" id="KW-0418">Kinase</keyword>
<accession>A0A938BQ82</accession>
<dbReference type="InterPro" id="IPR005467">
    <property type="entry name" value="His_kinase_dom"/>
</dbReference>
<dbReference type="Pfam" id="PF00072">
    <property type="entry name" value="Response_reg"/>
    <property type="match status" value="1"/>
</dbReference>
<dbReference type="Gene3D" id="3.40.50.2300">
    <property type="match status" value="1"/>
</dbReference>
<evidence type="ECO:0000256" key="2">
    <source>
        <dbReference type="ARBA" id="ARBA00012438"/>
    </source>
</evidence>
<evidence type="ECO:0000313" key="9">
    <source>
        <dbReference type="Proteomes" id="UP000748308"/>
    </source>
</evidence>
<dbReference type="Proteomes" id="UP000748308">
    <property type="component" value="Unassembled WGS sequence"/>
</dbReference>
<dbReference type="Gene3D" id="3.30.565.10">
    <property type="entry name" value="Histidine kinase-like ATPase, C-terminal domain"/>
    <property type="match status" value="1"/>
</dbReference>
<organism evidence="8 9">
    <name type="scientific">Eiseniibacteriota bacterium</name>
    <dbReference type="NCBI Taxonomy" id="2212470"/>
    <lineage>
        <taxon>Bacteria</taxon>
        <taxon>Candidatus Eiseniibacteriota</taxon>
    </lineage>
</organism>
<dbReference type="SMART" id="SM00387">
    <property type="entry name" value="HATPase_c"/>
    <property type="match status" value="1"/>
</dbReference>
<dbReference type="GO" id="GO:0009927">
    <property type="term" value="F:histidine phosphotransfer kinase activity"/>
    <property type="evidence" value="ECO:0007669"/>
    <property type="project" value="TreeGrafter"/>
</dbReference>
<dbReference type="SUPFAM" id="SSF55874">
    <property type="entry name" value="ATPase domain of HSP90 chaperone/DNA topoisomerase II/histidine kinase"/>
    <property type="match status" value="1"/>
</dbReference>
<dbReference type="PANTHER" id="PTHR43047">
    <property type="entry name" value="TWO-COMPONENT HISTIDINE PROTEIN KINASE"/>
    <property type="match status" value="1"/>
</dbReference>
<proteinExistence type="predicted"/>
<evidence type="ECO:0000259" key="6">
    <source>
        <dbReference type="PROSITE" id="PS50109"/>
    </source>
</evidence>